<proteinExistence type="predicted"/>
<dbReference type="STRING" id="1462526.BN990_04261"/>
<sequence length="115" mass="13150">MDNRKIDQLVAEKVMGWKVFEYKNINTTVIDDGEFLVEIEEFKPSERIEDAWNVVEKIGKDFTMNTVNEYDIHVKAGKLELIGQYHCNINGFHVYDKSAPLAICKAALKTVGVEV</sequence>
<evidence type="ECO:0000259" key="1">
    <source>
        <dbReference type="Pfam" id="PF18066"/>
    </source>
</evidence>
<reference evidence="2 3" key="1">
    <citation type="submission" date="2014-03" db="EMBL/GenBank/DDBJ databases">
        <authorList>
            <person name="Urmite Genomes U."/>
        </authorList>
    </citation>
    <scope>NUCLEOTIDE SEQUENCE [LARGE SCALE GENOMIC DNA]</scope>
    <source>
        <strain evidence="2 3">Vm-5</strain>
    </source>
</reference>
<accession>A0A024QI17</accession>
<evidence type="ECO:0000313" key="3">
    <source>
        <dbReference type="Proteomes" id="UP000028875"/>
    </source>
</evidence>
<dbReference type="SUPFAM" id="SSF111074">
    <property type="entry name" value="Bacillus phage protein"/>
    <property type="match status" value="1"/>
</dbReference>
<dbReference type="OrthoDB" id="2661128at2"/>
<dbReference type="Pfam" id="PF18066">
    <property type="entry name" value="Phage_ABA_S"/>
    <property type="match status" value="1"/>
</dbReference>
<name>A0A024QI17_9BACI</name>
<dbReference type="eggNOG" id="ENOG5033GZ2">
    <property type="taxonomic scope" value="Bacteria"/>
</dbReference>
<organism evidence="2 3">
    <name type="scientific">Virgibacillus massiliensis</name>
    <dbReference type="NCBI Taxonomy" id="1462526"/>
    <lineage>
        <taxon>Bacteria</taxon>
        <taxon>Bacillati</taxon>
        <taxon>Bacillota</taxon>
        <taxon>Bacilli</taxon>
        <taxon>Bacillales</taxon>
        <taxon>Bacillaceae</taxon>
        <taxon>Virgibacillus</taxon>
    </lineage>
</organism>
<dbReference type="InterPro" id="IPR041270">
    <property type="entry name" value="Phage_ABA_S"/>
</dbReference>
<dbReference type="Gene3D" id="3.30.2120.10">
    <property type="entry name" value="Bacillus phage protein-like"/>
    <property type="match status" value="1"/>
</dbReference>
<dbReference type="RefSeq" id="WP_038246849.1">
    <property type="nucleotide sequence ID" value="NZ_BNER01000008.1"/>
</dbReference>
<gene>
    <name evidence="2" type="ORF">BN990_04261</name>
</gene>
<comment type="caution">
    <text evidence="2">The sequence shown here is derived from an EMBL/GenBank/DDBJ whole genome shotgun (WGS) entry which is preliminary data.</text>
</comment>
<evidence type="ECO:0000313" key="2">
    <source>
        <dbReference type="EMBL" id="CDQ41882.1"/>
    </source>
</evidence>
<dbReference type="AlphaFoldDB" id="A0A024QI17"/>
<reference evidence="3" key="2">
    <citation type="submission" date="2014-05" db="EMBL/GenBank/DDBJ databases">
        <title>Draft genome sequence of Virgibacillus massiliensis Vm-5.</title>
        <authorList>
            <person name="Khelaifia S."/>
            <person name="Croce O."/>
            <person name="Lagier J.C."/>
            <person name="Raoult D."/>
        </authorList>
    </citation>
    <scope>NUCLEOTIDE SEQUENCE [LARGE SCALE GENOMIC DNA]</scope>
    <source>
        <strain evidence="3">Vm-5</strain>
    </source>
</reference>
<protein>
    <recommendedName>
        <fullName evidence="1">Phage ABA sandwich domain-containing protein</fullName>
    </recommendedName>
</protein>
<feature type="domain" description="Phage ABA sandwich" evidence="1">
    <location>
        <begin position="8"/>
        <end position="108"/>
    </location>
</feature>
<dbReference type="EMBL" id="CCDP010000003">
    <property type="protein sequence ID" value="CDQ41882.1"/>
    <property type="molecule type" value="Genomic_DNA"/>
</dbReference>
<dbReference type="Proteomes" id="UP000028875">
    <property type="component" value="Unassembled WGS sequence"/>
</dbReference>
<keyword evidence="3" id="KW-1185">Reference proteome</keyword>
<dbReference type="InterPro" id="IPR028985">
    <property type="entry name" value="Bacillus_phage_prot-like"/>
</dbReference>